<dbReference type="Proteomes" id="UP000689195">
    <property type="component" value="Unassembled WGS sequence"/>
</dbReference>
<keyword evidence="1" id="KW-0812">Transmembrane</keyword>
<name>A0A8S1U799_9CILI</name>
<keyword evidence="1" id="KW-0472">Membrane</keyword>
<accession>A0A8S1U799</accession>
<gene>
    <name evidence="2" type="ORF">PPENT_87.1.T0340335</name>
</gene>
<keyword evidence="1" id="KW-1133">Transmembrane helix</keyword>
<reference evidence="2" key="1">
    <citation type="submission" date="2021-01" db="EMBL/GenBank/DDBJ databases">
        <authorList>
            <consortium name="Genoscope - CEA"/>
            <person name="William W."/>
        </authorList>
    </citation>
    <scope>NUCLEOTIDE SEQUENCE</scope>
</reference>
<protein>
    <submittedName>
        <fullName evidence="2">Uncharacterized protein</fullName>
    </submittedName>
</protein>
<proteinExistence type="predicted"/>
<dbReference type="AlphaFoldDB" id="A0A8S1U799"/>
<evidence type="ECO:0000313" key="2">
    <source>
        <dbReference type="EMBL" id="CAD8160434.1"/>
    </source>
</evidence>
<organism evidence="2 3">
    <name type="scientific">Paramecium pentaurelia</name>
    <dbReference type="NCBI Taxonomy" id="43138"/>
    <lineage>
        <taxon>Eukaryota</taxon>
        <taxon>Sar</taxon>
        <taxon>Alveolata</taxon>
        <taxon>Ciliophora</taxon>
        <taxon>Intramacronucleata</taxon>
        <taxon>Oligohymenophorea</taxon>
        <taxon>Peniculida</taxon>
        <taxon>Parameciidae</taxon>
        <taxon>Paramecium</taxon>
    </lineage>
</organism>
<dbReference type="EMBL" id="CAJJDO010000034">
    <property type="protein sequence ID" value="CAD8160434.1"/>
    <property type="molecule type" value="Genomic_DNA"/>
</dbReference>
<comment type="caution">
    <text evidence="2">The sequence shown here is derived from an EMBL/GenBank/DDBJ whole genome shotgun (WGS) entry which is preliminary data.</text>
</comment>
<keyword evidence="3" id="KW-1185">Reference proteome</keyword>
<feature type="transmembrane region" description="Helical" evidence="1">
    <location>
        <begin position="15"/>
        <end position="36"/>
    </location>
</feature>
<sequence>MPKRSTHYLLPLQPLHLVIILICCINLLSLVIRFYCNCQLHHVIEIMKNINFIILWSFSSIGVG</sequence>
<evidence type="ECO:0000256" key="1">
    <source>
        <dbReference type="SAM" id="Phobius"/>
    </source>
</evidence>
<evidence type="ECO:0000313" key="3">
    <source>
        <dbReference type="Proteomes" id="UP000689195"/>
    </source>
</evidence>